<evidence type="ECO:0000313" key="3">
    <source>
        <dbReference type="Proteomes" id="UP001642409"/>
    </source>
</evidence>
<sequence>MELKQLSQLNAEFNKNIDTESIQLHPNFNNFDLDDQKQPTKEELQTANILRDINSPISSLKQICKESSRIKIKTSLSDKKQLNSYNSHIAVMYNLLLELPYSSKIQMCLMVVSDKSINLLQLLIIHKVHLQVVGIYGNMYVNKQYNRIYNV</sequence>
<accession>A0AA86QCP7</accession>
<dbReference type="EMBL" id="CATOUU010000816">
    <property type="protein sequence ID" value="CAI9950702.1"/>
    <property type="molecule type" value="Genomic_DNA"/>
</dbReference>
<proteinExistence type="predicted"/>
<organism evidence="1">
    <name type="scientific">Hexamita inflata</name>
    <dbReference type="NCBI Taxonomy" id="28002"/>
    <lineage>
        <taxon>Eukaryota</taxon>
        <taxon>Metamonada</taxon>
        <taxon>Diplomonadida</taxon>
        <taxon>Hexamitidae</taxon>
        <taxon>Hexamitinae</taxon>
        <taxon>Hexamita</taxon>
    </lineage>
</organism>
<comment type="caution">
    <text evidence="1">The sequence shown here is derived from an EMBL/GenBank/DDBJ whole genome shotgun (WGS) entry which is preliminary data.</text>
</comment>
<reference evidence="1" key="1">
    <citation type="submission" date="2023-06" db="EMBL/GenBank/DDBJ databases">
        <authorList>
            <person name="Kurt Z."/>
        </authorList>
    </citation>
    <scope>NUCLEOTIDE SEQUENCE</scope>
</reference>
<gene>
    <name evidence="1" type="ORF">HINF_LOCUS38347</name>
    <name evidence="2" type="ORF">HINF_LOCUS56924</name>
</gene>
<evidence type="ECO:0000313" key="2">
    <source>
        <dbReference type="EMBL" id="CAL6074852.1"/>
    </source>
</evidence>
<evidence type="ECO:0000313" key="1">
    <source>
        <dbReference type="EMBL" id="CAI9950702.1"/>
    </source>
</evidence>
<dbReference type="Proteomes" id="UP001642409">
    <property type="component" value="Unassembled WGS sequence"/>
</dbReference>
<protein>
    <submittedName>
        <fullName evidence="2">Hypothetical_protein</fullName>
    </submittedName>
</protein>
<dbReference type="AlphaFoldDB" id="A0AA86QCP7"/>
<dbReference type="EMBL" id="CAXDID020000310">
    <property type="protein sequence ID" value="CAL6074852.1"/>
    <property type="molecule type" value="Genomic_DNA"/>
</dbReference>
<name>A0AA86QCP7_9EUKA</name>
<keyword evidence="3" id="KW-1185">Reference proteome</keyword>
<reference evidence="2 3" key="2">
    <citation type="submission" date="2024-07" db="EMBL/GenBank/DDBJ databases">
        <authorList>
            <person name="Akdeniz Z."/>
        </authorList>
    </citation>
    <scope>NUCLEOTIDE SEQUENCE [LARGE SCALE GENOMIC DNA]</scope>
</reference>